<keyword evidence="3" id="KW-1185">Reference proteome</keyword>
<dbReference type="GeneID" id="63827384"/>
<evidence type="ECO:0000256" key="1">
    <source>
        <dbReference type="SAM" id="MobiDB-lite"/>
    </source>
</evidence>
<proteinExistence type="predicted"/>
<reference evidence="2 3" key="1">
    <citation type="journal article" date="2016" name="Mol. Biol. Evol.">
        <title>Comparative Genomics of Early-Diverging Mushroom-Forming Fungi Provides Insights into the Origins of Lignocellulose Decay Capabilities.</title>
        <authorList>
            <person name="Nagy L.G."/>
            <person name="Riley R."/>
            <person name="Tritt A."/>
            <person name="Adam C."/>
            <person name="Daum C."/>
            <person name="Floudas D."/>
            <person name="Sun H."/>
            <person name="Yadav J.S."/>
            <person name="Pangilinan J."/>
            <person name="Larsson K.H."/>
            <person name="Matsuura K."/>
            <person name="Barry K."/>
            <person name="Labutti K."/>
            <person name="Kuo R."/>
            <person name="Ohm R.A."/>
            <person name="Bhattacharya S.S."/>
            <person name="Shirouzu T."/>
            <person name="Yoshinaga Y."/>
            <person name="Martin F.M."/>
            <person name="Grigoriev I.V."/>
            <person name="Hibbett D.S."/>
        </authorList>
    </citation>
    <scope>NUCLEOTIDE SEQUENCE [LARGE SCALE GENOMIC DNA]</scope>
    <source>
        <strain evidence="2 3">93-53</strain>
    </source>
</reference>
<evidence type="ECO:0000313" key="2">
    <source>
        <dbReference type="EMBL" id="KZS99681.1"/>
    </source>
</evidence>
<feature type="region of interest" description="Disordered" evidence="1">
    <location>
        <begin position="34"/>
        <end position="101"/>
    </location>
</feature>
<gene>
    <name evidence="2" type="ORF">LAESUDRAFT_732987</name>
</gene>
<dbReference type="InParanoid" id="A0A165AUD2"/>
<protein>
    <submittedName>
        <fullName evidence="2">Uncharacterized protein</fullName>
    </submittedName>
</protein>
<organism evidence="2 3">
    <name type="scientific">Laetiporus sulphureus 93-53</name>
    <dbReference type="NCBI Taxonomy" id="1314785"/>
    <lineage>
        <taxon>Eukaryota</taxon>
        <taxon>Fungi</taxon>
        <taxon>Dikarya</taxon>
        <taxon>Basidiomycota</taxon>
        <taxon>Agaricomycotina</taxon>
        <taxon>Agaricomycetes</taxon>
        <taxon>Polyporales</taxon>
        <taxon>Laetiporus</taxon>
    </lineage>
</organism>
<accession>A0A165AUD2</accession>
<dbReference type="Proteomes" id="UP000076871">
    <property type="component" value="Unassembled WGS sequence"/>
</dbReference>
<name>A0A165AUD2_9APHY</name>
<dbReference type="EMBL" id="KV427734">
    <property type="protein sequence ID" value="KZS99681.1"/>
    <property type="molecule type" value="Genomic_DNA"/>
</dbReference>
<feature type="compositionally biased region" description="Polar residues" evidence="1">
    <location>
        <begin position="48"/>
        <end position="57"/>
    </location>
</feature>
<sequence length="101" mass="10855">MNDRNSGLLQSPRWPDCELSQRLRGPAIYAHFQMLPAPLPPPTDQRRTLPSSSSDVPTANAAAGRAEERTDVSPRAAPGPLGRPTACYRRSEQSSAGTGKT</sequence>
<evidence type="ECO:0000313" key="3">
    <source>
        <dbReference type="Proteomes" id="UP000076871"/>
    </source>
</evidence>
<dbReference type="RefSeq" id="XP_040757422.1">
    <property type="nucleotide sequence ID" value="XM_040910355.1"/>
</dbReference>
<dbReference type="AlphaFoldDB" id="A0A165AUD2"/>